<dbReference type="GO" id="GO:0015074">
    <property type="term" value="P:DNA integration"/>
    <property type="evidence" value="ECO:0007669"/>
    <property type="project" value="InterPro"/>
</dbReference>
<evidence type="ECO:0000259" key="1">
    <source>
        <dbReference type="Pfam" id="PF01498"/>
    </source>
</evidence>
<dbReference type="InterPro" id="IPR036397">
    <property type="entry name" value="RNaseH_sf"/>
</dbReference>
<dbReference type="Proteomes" id="UP000663842">
    <property type="component" value="Unassembled WGS sequence"/>
</dbReference>
<organism evidence="2 3">
    <name type="scientific">Rotaria magnacalcarata</name>
    <dbReference type="NCBI Taxonomy" id="392030"/>
    <lineage>
        <taxon>Eukaryota</taxon>
        <taxon>Metazoa</taxon>
        <taxon>Spiralia</taxon>
        <taxon>Gnathifera</taxon>
        <taxon>Rotifera</taxon>
        <taxon>Eurotatoria</taxon>
        <taxon>Bdelloidea</taxon>
        <taxon>Philodinida</taxon>
        <taxon>Philodinidae</taxon>
        <taxon>Rotaria</taxon>
    </lineage>
</organism>
<proteinExistence type="predicted"/>
<dbReference type="EMBL" id="CAJOBF010000262">
    <property type="protein sequence ID" value="CAF3785470.1"/>
    <property type="molecule type" value="Genomic_DNA"/>
</dbReference>
<dbReference type="AlphaFoldDB" id="A0A819B139"/>
<comment type="caution">
    <text evidence="2">The sequence shown here is derived from an EMBL/GenBank/DDBJ whole genome shotgun (WGS) entry which is preliminary data.</text>
</comment>
<evidence type="ECO:0000313" key="3">
    <source>
        <dbReference type="Proteomes" id="UP000663842"/>
    </source>
</evidence>
<gene>
    <name evidence="2" type="ORF">UXM345_LOCUS3916</name>
</gene>
<evidence type="ECO:0000313" key="2">
    <source>
        <dbReference type="EMBL" id="CAF3785470.1"/>
    </source>
</evidence>
<name>A0A819B139_9BILA</name>
<protein>
    <recommendedName>
        <fullName evidence="1">Transposase Tc1-like domain-containing protein</fullName>
    </recommendedName>
</protein>
<dbReference type="Pfam" id="PF01498">
    <property type="entry name" value="HTH_Tnp_Tc3_2"/>
    <property type="match status" value="1"/>
</dbReference>
<dbReference type="InterPro" id="IPR002492">
    <property type="entry name" value="Transposase_Tc1-like"/>
</dbReference>
<dbReference type="GO" id="GO:0003677">
    <property type="term" value="F:DNA binding"/>
    <property type="evidence" value="ECO:0007669"/>
    <property type="project" value="InterPro"/>
</dbReference>
<sequence length="156" mass="17932">MYYNIDKLKQTGSLQHRGGNGRPRILDNLSKIHNKSVSISTISLHLHKFGYKNVLPKSNHMLTSNENERRVQWAKKHKNDDFTDTIFQDESSFQLFRNTTFLMGSNKLTAIDETECLSPSQSPENSFLQPSPTKLTITKTYSNKGKFMLIVNGYNF</sequence>
<accession>A0A819B139</accession>
<dbReference type="Gene3D" id="3.30.420.10">
    <property type="entry name" value="Ribonuclease H-like superfamily/Ribonuclease H"/>
    <property type="match status" value="1"/>
</dbReference>
<dbReference type="GO" id="GO:0006313">
    <property type="term" value="P:DNA transposition"/>
    <property type="evidence" value="ECO:0007669"/>
    <property type="project" value="InterPro"/>
</dbReference>
<reference evidence="2" key="1">
    <citation type="submission" date="2021-02" db="EMBL/GenBank/DDBJ databases">
        <authorList>
            <person name="Nowell W R."/>
        </authorList>
    </citation>
    <scope>NUCLEOTIDE SEQUENCE</scope>
</reference>
<feature type="domain" description="Transposase Tc1-like" evidence="1">
    <location>
        <begin position="28"/>
        <end position="79"/>
    </location>
</feature>